<reference evidence="4 6" key="2">
    <citation type="submission" date="2014-01" db="EMBL/GenBank/DDBJ databases">
        <title>Draft genome sequencing of Bacillus alcalophilus CGMCC 1.3604.</title>
        <authorList>
            <person name="Yang J."/>
            <person name="Diao L."/>
            <person name="Yang S."/>
        </authorList>
    </citation>
    <scope>NUCLEOTIDE SEQUENCE [LARGE SCALE GENOMIC DNA]</scope>
    <source>
        <strain evidence="4 6">CGMCC 1.3604</strain>
    </source>
</reference>
<dbReference type="Pfam" id="PF09577">
    <property type="entry name" value="Spore_YpjB"/>
    <property type="match status" value="1"/>
</dbReference>
<gene>
    <name evidence="4" type="ORF">AJ85_11640</name>
    <name evidence="3" type="ORF">BALCAV_0200260</name>
</gene>
<dbReference type="Proteomes" id="UP000297014">
    <property type="component" value="Unassembled WGS sequence"/>
</dbReference>
<dbReference type="EMBL" id="JALP01000163">
    <property type="protein sequence ID" value="THG90326.1"/>
    <property type="molecule type" value="Genomic_DNA"/>
</dbReference>
<feature type="transmembrane region" description="Helical" evidence="1">
    <location>
        <begin position="228"/>
        <end position="248"/>
    </location>
</feature>
<dbReference type="eggNOG" id="ENOG503380I">
    <property type="taxonomic scope" value="Bacteria"/>
</dbReference>
<dbReference type="NCBIfam" id="TIGR02878">
    <property type="entry name" value="spore_ypjB"/>
    <property type="match status" value="1"/>
</dbReference>
<feature type="chain" id="PRO_5036290856" evidence="2">
    <location>
        <begin position="24"/>
        <end position="265"/>
    </location>
</feature>
<evidence type="ECO:0000313" key="5">
    <source>
        <dbReference type="Proteomes" id="UP000002754"/>
    </source>
</evidence>
<evidence type="ECO:0000313" key="4">
    <source>
        <dbReference type="EMBL" id="THG90326.1"/>
    </source>
</evidence>
<feature type="signal peptide" evidence="2">
    <location>
        <begin position="1"/>
        <end position="23"/>
    </location>
</feature>
<dbReference type="EMBL" id="ALPT02000001">
    <property type="protein sequence ID" value="KGA99123.1"/>
    <property type="molecule type" value="Genomic_DNA"/>
</dbReference>
<dbReference type="RefSeq" id="WP_003322420.1">
    <property type="nucleotide sequence ID" value="NZ_ALPT02000001.1"/>
</dbReference>
<evidence type="ECO:0000313" key="3">
    <source>
        <dbReference type="EMBL" id="KGA99123.1"/>
    </source>
</evidence>
<name>A0A094WSR8_ALKAL</name>
<reference evidence="3 5" key="1">
    <citation type="journal article" date="2014" name="Genome Announc.">
        <title>Draft Genome Sequence of Bacillus alcalophilus AV1934, a Classic Alkaliphile Isolated from Human Feces in 1934.</title>
        <authorList>
            <person name="Attie O."/>
            <person name="Jayaprakash A."/>
            <person name="Shah H."/>
            <person name="Paulsen I.T."/>
            <person name="Morino M."/>
            <person name="Takahashi Y."/>
            <person name="Narumi I."/>
            <person name="Sachidanandam R."/>
            <person name="Satoh K."/>
            <person name="Ito M."/>
            <person name="Krulwich T.A."/>
        </authorList>
    </citation>
    <scope>NUCLEOTIDE SEQUENCE [LARGE SCALE GENOMIC DNA]</scope>
    <source>
        <strain evidence="3 5">AV1934</strain>
    </source>
</reference>
<dbReference type="AlphaFoldDB" id="A0A094WSR8"/>
<protein>
    <submittedName>
        <fullName evidence="3 4">Sporulation protein</fullName>
    </submittedName>
</protein>
<dbReference type="STRING" id="1218173.BALCAV_0200260"/>
<keyword evidence="1" id="KW-0472">Membrane</keyword>
<evidence type="ECO:0000256" key="1">
    <source>
        <dbReference type="SAM" id="Phobius"/>
    </source>
</evidence>
<evidence type="ECO:0000256" key="2">
    <source>
        <dbReference type="SAM" id="SignalP"/>
    </source>
</evidence>
<dbReference type="OrthoDB" id="2988195at2"/>
<dbReference type="InterPro" id="IPR014231">
    <property type="entry name" value="Spore_YpjB"/>
</dbReference>
<keyword evidence="2" id="KW-0732">Signal</keyword>
<organism evidence="3 5">
    <name type="scientific">Alkalihalobacillus alcalophilus ATCC 27647 = CGMCC 1.3604</name>
    <dbReference type="NCBI Taxonomy" id="1218173"/>
    <lineage>
        <taxon>Bacteria</taxon>
        <taxon>Bacillati</taxon>
        <taxon>Bacillota</taxon>
        <taxon>Bacilli</taxon>
        <taxon>Bacillales</taxon>
        <taxon>Bacillaceae</taxon>
        <taxon>Alkalihalobacillus</taxon>
    </lineage>
</organism>
<comment type="caution">
    <text evidence="3">The sequence shown here is derived from an EMBL/GenBank/DDBJ whole genome shotgun (WGS) entry which is preliminary data.</text>
</comment>
<proteinExistence type="predicted"/>
<accession>A0A094WSR8</accession>
<evidence type="ECO:0000313" key="6">
    <source>
        <dbReference type="Proteomes" id="UP000297014"/>
    </source>
</evidence>
<keyword evidence="5" id="KW-1185">Reference proteome</keyword>
<keyword evidence="1" id="KW-0812">Transmembrane</keyword>
<sequence length="265" mass="31140">MRRLFTFYLGIAIVLIFPYPTSAETDTGDPWNELNRTSDLILQLVKQENFEQAKKELNYFSEQFLQMDFKGEGLTMNDLRTVTLSIEKAEEALTAAELEFTDRIMHVTSFRLAVDALSSEFHPLWLYTEESVMGALQKMIESLQVEERQQFQLALNEFLRQYQMIRPALLIDLTPEQLTRVESQVKYLETLRKEANNLNILTNHLETIVQEWEQLYQQVKEESSDPSFLWVMFTIGGMIFFTLIYVGWRKYTAEKEMSAKIRAKE</sequence>
<dbReference type="Proteomes" id="UP000002754">
    <property type="component" value="Unassembled WGS sequence"/>
</dbReference>
<keyword evidence="1" id="KW-1133">Transmembrane helix</keyword>